<evidence type="ECO:0000256" key="2">
    <source>
        <dbReference type="ARBA" id="ARBA00022448"/>
    </source>
</evidence>
<proteinExistence type="predicted"/>
<evidence type="ECO:0000256" key="4">
    <source>
        <dbReference type="ARBA" id="ARBA00022692"/>
    </source>
</evidence>
<feature type="transmembrane region" description="Helical" evidence="7">
    <location>
        <begin position="100"/>
        <end position="123"/>
    </location>
</feature>
<feature type="transmembrane region" description="Helical" evidence="7">
    <location>
        <begin position="291"/>
        <end position="312"/>
    </location>
</feature>
<dbReference type="AlphaFoldDB" id="A0A2N0YWA7"/>
<evidence type="ECO:0000256" key="1">
    <source>
        <dbReference type="ARBA" id="ARBA00004651"/>
    </source>
</evidence>
<dbReference type="PANTHER" id="PTHR23522">
    <property type="entry name" value="BLL5896 PROTEIN"/>
    <property type="match status" value="1"/>
</dbReference>
<comment type="caution">
    <text evidence="9">The sequence shown here is derived from an EMBL/GenBank/DDBJ whole genome shotgun (WGS) entry which is preliminary data.</text>
</comment>
<name>A0A2N0YWA7_9BACI</name>
<feature type="transmembrane region" description="Helical" evidence="7">
    <location>
        <begin position="359"/>
        <end position="378"/>
    </location>
</feature>
<dbReference type="InterPro" id="IPR036259">
    <property type="entry name" value="MFS_trans_sf"/>
</dbReference>
<organism evidence="9 10">
    <name type="scientific">Niallia nealsonii</name>
    <dbReference type="NCBI Taxonomy" id="115979"/>
    <lineage>
        <taxon>Bacteria</taxon>
        <taxon>Bacillati</taxon>
        <taxon>Bacillota</taxon>
        <taxon>Bacilli</taxon>
        <taxon>Bacillales</taxon>
        <taxon>Bacillaceae</taxon>
        <taxon>Niallia</taxon>
    </lineage>
</organism>
<keyword evidence="10" id="KW-1185">Reference proteome</keyword>
<evidence type="ECO:0000256" key="5">
    <source>
        <dbReference type="ARBA" id="ARBA00022989"/>
    </source>
</evidence>
<keyword evidence="2" id="KW-0813">Transport</keyword>
<keyword evidence="5 7" id="KW-1133">Transmembrane helix</keyword>
<evidence type="ECO:0000259" key="8">
    <source>
        <dbReference type="PROSITE" id="PS50850"/>
    </source>
</evidence>
<feature type="transmembrane region" description="Helical" evidence="7">
    <location>
        <begin position="319"/>
        <end position="339"/>
    </location>
</feature>
<dbReference type="EMBL" id="PISE01000078">
    <property type="protein sequence ID" value="PKG21542.1"/>
    <property type="molecule type" value="Genomic_DNA"/>
</dbReference>
<feature type="transmembrane region" description="Helical" evidence="7">
    <location>
        <begin position="135"/>
        <end position="154"/>
    </location>
</feature>
<feature type="transmembrane region" description="Helical" evidence="7">
    <location>
        <begin position="235"/>
        <end position="253"/>
    </location>
</feature>
<dbReference type="GO" id="GO:0015212">
    <property type="term" value="F:cytidine transmembrane transporter activity"/>
    <property type="evidence" value="ECO:0007669"/>
    <property type="project" value="TreeGrafter"/>
</dbReference>
<dbReference type="InterPro" id="IPR020846">
    <property type="entry name" value="MFS_dom"/>
</dbReference>
<feature type="domain" description="Major facilitator superfamily (MFS) profile" evidence="8">
    <location>
        <begin position="197"/>
        <end position="396"/>
    </location>
</feature>
<dbReference type="InterPro" id="IPR024989">
    <property type="entry name" value="MFS_assoc_dom"/>
</dbReference>
<dbReference type="PANTHER" id="PTHR23522:SF4">
    <property type="entry name" value="NUCLEOSIDE PERMEASE NUPG-RELATED"/>
    <property type="match status" value="1"/>
</dbReference>
<feature type="transmembrane region" description="Helical" evidence="7">
    <location>
        <begin position="40"/>
        <end position="63"/>
    </location>
</feature>
<feature type="transmembrane region" description="Helical" evidence="7">
    <location>
        <begin position="265"/>
        <end position="285"/>
    </location>
</feature>
<dbReference type="PROSITE" id="PS50850">
    <property type="entry name" value="MFS"/>
    <property type="match status" value="1"/>
</dbReference>
<evidence type="ECO:0000256" key="6">
    <source>
        <dbReference type="ARBA" id="ARBA00023136"/>
    </source>
</evidence>
<feature type="transmembrane region" description="Helical" evidence="7">
    <location>
        <begin position="75"/>
        <end position="94"/>
    </location>
</feature>
<dbReference type="GO" id="GO:0015213">
    <property type="term" value="F:uridine transmembrane transporter activity"/>
    <property type="evidence" value="ECO:0007669"/>
    <property type="project" value="TreeGrafter"/>
</dbReference>
<dbReference type="GO" id="GO:0005886">
    <property type="term" value="C:plasma membrane"/>
    <property type="evidence" value="ECO:0007669"/>
    <property type="project" value="UniProtKB-SubCell"/>
</dbReference>
<dbReference type="Proteomes" id="UP000233375">
    <property type="component" value="Unassembled WGS sequence"/>
</dbReference>
<keyword evidence="6 7" id="KW-0472">Membrane</keyword>
<dbReference type="SUPFAM" id="SSF103473">
    <property type="entry name" value="MFS general substrate transporter"/>
    <property type="match status" value="1"/>
</dbReference>
<feature type="transmembrane region" description="Helical" evidence="7">
    <location>
        <begin position="198"/>
        <end position="215"/>
    </location>
</feature>
<keyword evidence="4 7" id="KW-0812">Transmembrane</keyword>
<gene>
    <name evidence="9" type="ORF">CWS01_21950</name>
</gene>
<evidence type="ECO:0000313" key="9">
    <source>
        <dbReference type="EMBL" id="PKG21542.1"/>
    </source>
</evidence>
<feature type="transmembrane region" description="Helical" evidence="7">
    <location>
        <begin position="12"/>
        <end position="34"/>
    </location>
</feature>
<dbReference type="OrthoDB" id="1650886at2"/>
<keyword evidence="3" id="KW-1003">Cell membrane</keyword>
<sequence>MDKETKKNIGVLQAFYFFAFFASGSLIPLLSVYLSNTIGLTGFQIGVIMSIGPVITIFFQPIWGILSDKTNSPAAILKLCTFFAGICGLGYLFFDRFIWIMAIATLLAVFQSAIVPISDSIAIKYASKNNYQYGNIRLFGALGFGVAVFIMGRISDVEPTSIFIAFFAALIICAATTIKMPKEKGETIKNPLKGIKELIVYKKYMFFLAITFLVFSPNLANNTFFGLFVENSGATYSGIGVAFLIAVLSEAPFMKIAGGMITKFGLLEITLFAGAVSLIRWIFYFTAPSLALVYVTAFLQGFGVGLFIPAGIQYIRKIAPVSMMATAITFYSAVGNGLGNWFNTFIGGIILDHYHITDVYLFFSILTVMGIILNLYLIREEKQEALLKKQNLIEAG</sequence>
<comment type="subcellular location">
    <subcellularLocation>
        <location evidence="1">Cell membrane</location>
        <topology evidence="1">Multi-pass membrane protein</topology>
    </subcellularLocation>
</comment>
<protein>
    <submittedName>
        <fullName evidence="9">MFS transporter</fullName>
    </submittedName>
</protein>
<feature type="transmembrane region" description="Helical" evidence="7">
    <location>
        <begin position="160"/>
        <end position="178"/>
    </location>
</feature>
<evidence type="ECO:0000256" key="3">
    <source>
        <dbReference type="ARBA" id="ARBA00022475"/>
    </source>
</evidence>
<dbReference type="Gene3D" id="1.20.1250.20">
    <property type="entry name" value="MFS general substrate transporter like domains"/>
    <property type="match status" value="2"/>
</dbReference>
<accession>A0A2N0YWA7</accession>
<dbReference type="Pfam" id="PF12832">
    <property type="entry name" value="MFS_1_like"/>
    <property type="match status" value="1"/>
</dbReference>
<reference evidence="9 10" key="1">
    <citation type="journal article" date="2003" name="Int. J. Syst. Evol. Microbiol.">
        <title>Bacillus nealsonii sp. nov., isolated from a spacecraft-assembly facility, whose spores are gamma-radiation resistant.</title>
        <authorList>
            <person name="Venkateswaran K."/>
            <person name="Kempf M."/>
            <person name="Chen F."/>
            <person name="Satomi M."/>
            <person name="Nicholson W."/>
            <person name="Kern R."/>
        </authorList>
    </citation>
    <scope>NUCLEOTIDE SEQUENCE [LARGE SCALE GENOMIC DNA]</scope>
    <source>
        <strain evidence="9 10">FO-92</strain>
    </source>
</reference>
<evidence type="ECO:0000313" key="10">
    <source>
        <dbReference type="Proteomes" id="UP000233375"/>
    </source>
</evidence>
<dbReference type="RefSeq" id="WP_101179697.1">
    <property type="nucleotide sequence ID" value="NZ_PISE01000078.1"/>
</dbReference>
<evidence type="ECO:0000256" key="7">
    <source>
        <dbReference type="SAM" id="Phobius"/>
    </source>
</evidence>